<evidence type="ECO:0000256" key="5">
    <source>
        <dbReference type="SAM" id="Phobius"/>
    </source>
</evidence>
<comment type="caution">
    <text evidence="7">The sequence shown here is derived from an EMBL/GenBank/DDBJ whole genome shotgun (WGS) entry which is preliminary data.</text>
</comment>
<feature type="transmembrane region" description="Helical" evidence="5">
    <location>
        <begin position="21"/>
        <end position="37"/>
    </location>
</feature>
<evidence type="ECO:0000313" key="7">
    <source>
        <dbReference type="EMBL" id="CDQ25330.1"/>
    </source>
</evidence>
<dbReference type="PANTHER" id="PTHR43471:SF1">
    <property type="entry name" value="ABC TRANSPORTER PERMEASE PROTEIN NOSY-RELATED"/>
    <property type="match status" value="1"/>
</dbReference>
<dbReference type="RefSeq" id="WP_035510722.1">
    <property type="nucleotide sequence ID" value="NZ_CCDH010000004.1"/>
</dbReference>
<dbReference type="InterPro" id="IPR013525">
    <property type="entry name" value="ABC2_TM"/>
</dbReference>
<name>A0A024P8S6_9BACI</name>
<organism evidence="7 8">
    <name type="scientific">Halobacillus karajensis</name>
    <dbReference type="NCBI Taxonomy" id="195088"/>
    <lineage>
        <taxon>Bacteria</taxon>
        <taxon>Bacillati</taxon>
        <taxon>Bacillota</taxon>
        <taxon>Bacilli</taxon>
        <taxon>Bacillales</taxon>
        <taxon>Bacillaceae</taxon>
        <taxon>Halobacillus</taxon>
    </lineage>
</organism>
<keyword evidence="8" id="KW-1185">Reference proteome</keyword>
<feature type="transmembrane region" description="Helical" evidence="5">
    <location>
        <begin position="156"/>
        <end position="175"/>
    </location>
</feature>
<dbReference type="Pfam" id="PF12698">
    <property type="entry name" value="ABC2_membrane_3"/>
    <property type="match status" value="1"/>
</dbReference>
<reference evidence="7 8" key="2">
    <citation type="submission" date="2014-05" db="EMBL/GenBank/DDBJ databases">
        <title>Draft genome sequence of Halobacillus karajensis HK-03.</title>
        <authorList>
            <person name="Khelaifia S."/>
            <person name="Croce O."/>
            <person name="Lagier J.C."/>
            <person name="Raoult D."/>
        </authorList>
    </citation>
    <scope>NUCLEOTIDE SEQUENCE [LARGE SCALE GENOMIC DNA]</scope>
    <source>
        <strain evidence="7 8">HD-03</strain>
    </source>
</reference>
<feature type="transmembrane region" description="Helical" evidence="5">
    <location>
        <begin position="49"/>
        <end position="71"/>
    </location>
</feature>
<dbReference type="AlphaFoldDB" id="A0A024P8S6"/>
<accession>A0A024P8S6</accession>
<evidence type="ECO:0000259" key="6">
    <source>
        <dbReference type="Pfam" id="PF12698"/>
    </source>
</evidence>
<evidence type="ECO:0000256" key="2">
    <source>
        <dbReference type="ARBA" id="ARBA00022692"/>
    </source>
</evidence>
<sequence length="233" mass="25422">MISVKRVQAVVTKDYKDLMKNSYMLSTALMPLLFAYIFSREGAADVSSMMVLCLTLTMVIVGSFIQAAMIAEEKEKNTLRGLLLSPLNIGEIFIGKSVLSAALTVIMVAVVIMIGGFSLPDQMGIFAAALFISLIFFIAVGTILGLISRTVMETSVAGLPVMLILGMGSLFRSVVNVEWITSVFEYIPDYQLTEIAEHLSTGESVTQNFIILSVWAVASVIVAVVIFKKRRFD</sequence>
<proteinExistence type="predicted"/>
<dbReference type="EMBL" id="CCDI010000004">
    <property type="protein sequence ID" value="CDQ25330.1"/>
    <property type="molecule type" value="Genomic_DNA"/>
</dbReference>
<keyword evidence="4 5" id="KW-0472">Membrane</keyword>
<evidence type="ECO:0000256" key="3">
    <source>
        <dbReference type="ARBA" id="ARBA00022989"/>
    </source>
</evidence>
<reference evidence="8" key="1">
    <citation type="submission" date="2014-03" db="EMBL/GenBank/DDBJ databases">
        <authorList>
            <person name="Urmite Genomes U."/>
        </authorList>
    </citation>
    <scope>NUCLEOTIDE SEQUENCE [LARGE SCALE GENOMIC DNA]</scope>
    <source>
        <strain evidence="8">HD-03</strain>
    </source>
</reference>
<gene>
    <name evidence="7" type="ORF">BN983_03648</name>
</gene>
<dbReference type="PANTHER" id="PTHR43471">
    <property type="entry name" value="ABC TRANSPORTER PERMEASE"/>
    <property type="match status" value="1"/>
</dbReference>
<comment type="subcellular location">
    <subcellularLocation>
        <location evidence="1">Membrane</location>
        <topology evidence="1">Multi-pass membrane protein</topology>
    </subcellularLocation>
</comment>
<dbReference type="GO" id="GO:0016020">
    <property type="term" value="C:membrane"/>
    <property type="evidence" value="ECO:0007669"/>
    <property type="project" value="UniProtKB-SubCell"/>
</dbReference>
<keyword evidence="3 5" id="KW-1133">Transmembrane helix</keyword>
<evidence type="ECO:0000313" key="8">
    <source>
        <dbReference type="Proteomes" id="UP000028868"/>
    </source>
</evidence>
<evidence type="ECO:0000256" key="4">
    <source>
        <dbReference type="ARBA" id="ARBA00023136"/>
    </source>
</evidence>
<dbReference type="Proteomes" id="UP000028868">
    <property type="component" value="Unassembled WGS sequence"/>
</dbReference>
<feature type="transmembrane region" description="Helical" evidence="5">
    <location>
        <begin position="209"/>
        <end position="227"/>
    </location>
</feature>
<protein>
    <submittedName>
        <fullName evidence="7">ABC-type transport system involved in multi-copper enzyme maturation, permease component</fullName>
    </submittedName>
</protein>
<feature type="domain" description="ABC-2 type transporter transmembrane" evidence="6">
    <location>
        <begin position="47"/>
        <end position="224"/>
    </location>
</feature>
<dbReference type="OrthoDB" id="3182222at2"/>
<evidence type="ECO:0000256" key="1">
    <source>
        <dbReference type="ARBA" id="ARBA00004141"/>
    </source>
</evidence>
<keyword evidence="2 5" id="KW-0812">Transmembrane</keyword>
<dbReference type="GO" id="GO:0140359">
    <property type="term" value="F:ABC-type transporter activity"/>
    <property type="evidence" value="ECO:0007669"/>
    <property type="project" value="InterPro"/>
</dbReference>
<feature type="transmembrane region" description="Helical" evidence="5">
    <location>
        <begin position="92"/>
        <end position="117"/>
    </location>
</feature>
<feature type="transmembrane region" description="Helical" evidence="5">
    <location>
        <begin position="123"/>
        <end position="144"/>
    </location>
</feature>